<dbReference type="Proteomes" id="UP000483820">
    <property type="component" value="Chromosome V"/>
</dbReference>
<dbReference type="AlphaFoldDB" id="A0A6A5G6H2"/>
<dbReference type="RefSeq" id="XP_053580701.1">
    <property type="nucleotide sequence ID" value="XM_053731788.1"/>
</dbReference>
<gene>
    <name evidence="1" type="ORF">GCK72_016942</name>
</gene>
<evidence type="ECO:0000313" key="2">
    <source>
        <dbReference type="Proteomes" id="UP000483820"/>
    </source>
</evidence>
<organism evidence="1 2">
    <name type="scientific">Caenorhabditis remanei</name>
    <name type="common">Caenorhabditis vulgaris</name>
    <dbReference type="NCBI Taxonomy" id="31234"/>
    <lineage>
        <taxon>Eukaryota</taxon>
        <taxon>Metazoa</taxon>
        <taxon>Ecdysozoa</taxon>
        <taxon>Nematoda</taxon>
        <taxon>Chromadorea</taxon>
        <taxon>Rhabditida</taxon>
        <taxon>Rhabditina</taxon>
        <taxon>Rhabditomorpha</taxon>
        <taxon>Rhabditoidea</taxon>
        <taxon>Rhabditidae</taxon>
        <taxon>Peloderinae</taxon>
        <taxon>Caenorhabditis</taxon>
    </lineage>
</organism>
<protein>
    <submittedName>
        <fullName evidence="1">Uncharacterized protein</fullName>
    </submittedName>
</protein>
<sequence length="73" mass="8629">MLLSDPYNERILKSDISLMKSILYRFEEQNGQDIATRETISELRTLKAELVKLWKRRIRDIVNFEIGALIFVS</sequence>
<proteinExistence type="predicted"/>
<reference evidence="1 2" key="1">
    <citation type="submission" date="2019-12" db="EMBL/GenBank/DDBJ databases">
        <title>Chromosome-level assembly of the Caenorhabditis remanei genome.</title>
        <authorList>
            <person name="Teterina A.A."/>
            <person name="Willis J.H."/>
            <person name="Phillips P.C."/>
        </authorList>
    </citation>
    <scope>NUCLEOTIDE SEQUENCE [LARGE SCALE GENOMIC DNA]</scope>
    <source>
        <strain evidence="1 2">PX506</strain>
        <tissue evidence="1">Whole organism</tissue>
    </source>
</reference>
<evidence type="ECO:0000313" key="1">
    <source>
        <dbReference type="EMBL" id="KAF1750393.1"/>
    </source>
</evidence>
<name>A0A6A5G6H2_CAERE</name>
<dbReference type="EMBL" id="WUAV01000005">
    <property type="protein sequence ID" value="KAF1750393.1"/>
    <property type="molecule type" value="Genomic_DNA"/>
</dbReference>
<dbReference type="KEGG" id="crq:GCK72_016942"/>
<dbReference type="CTD" id="78776436"/>
<comment type="caution">
    <text evidence="1">The sequence shown here is derived from an EMBL/GenBank/DDBJ whole genome shotgun (WGS) entry which is preliminary data.</text>
</comment>
<dbReference type="GeneID" id="78776436"/>
<accession>A0A6A5G6H2</accession>